<feature type="domain" description="HTH araC/xylS-type" evidence="5">
    <location>
        <begin position="241"/>
        <end position="342"/>
    </location>
</feature>
<accession>A0A506U3V6</accession>
<dbReference type="Proteomes" id="UP000318801">
    <property type="component" value="Unassembled WGS sequence"/>
</dbReference>
<evidence type="ECO:0000313" key="7">
    <source>
        <dbReference type="Proteomes" id="UP000318801"/>
    </source>
</evidence>
<keyword evidence="3" id="KW-0804">Transcription</keyword>
<dbReference type="PANTHER" id="PTHR43280">
    <property type="entry name" value="ARAC-FAMILY TRANSCRIPTIONAL REGULATOR"/>
    <property type="match status" value="1"/>
</dbReference>
<dbReference type="InterPro" id="IPR009057">
    <property type="entry name" value="Homeodomain-like_sf"/>
</dbReference>
<keyword evidence="2" id="KW-0238">DNA-binding</keyword>
<evidence type="ECO:0000256" key="4">
    <source>
        <dbReference type="SAM" id="Phobius"/>
    </source>
</evidence>
<dbReference type="PROSITE" id="PS01124">
    <property type="entry name" value="HTH_ARAC_FAMILY_2"/>
    <property type="match status" value="1"/>
</dbReference>
<feature type="transmembrane region" description="Helical" evidence="4">
    <location>
        <begin position="163"/>
        <end position="183"/>
    </location>
</feature>
<gene>
    <name evidence="6" type="ORF">FJU08_14540</name>
</gene>
<feature type="transmembrane region" description="Helical" evidence="4">
    <location>
        <begin position="125"/>
        <end position="142"/>
    </location>
</feature>
<evidence type="ECO:0000256" key="2">
    <source>
        <dbReference type="ARBA" id="ARBA00023125"/>
    </source>
</evidence>
<protein>
    <submittedName>
        <fullName evidence="6">Helix-turn-helix transcriptional regulator</fullName>
    </submittedName>
</protein>
<keyword evidence="7" id="KW-1185">Reference proteome</keyword>
<dbReference type="GO" id="GO:0043565">
    <property type="term" value="F:sequence-specific DNA binding"/>
    <property type="evidence" value="ECO:0007669"/>
    <property type="project" value="InterPro"/>
</dbReference>
<keyword evidence="1" id="KW-0805">Transcription regulation</keyword>
<dbReference type="Pfam" id="PF12833">
    <property type="entry name" value="HTH_18"/>
    <property type="match status" value="1"/>
</dbReference>
<dbReference type="AlphaFoldDB" id="A0A506U3V6"/>
<evidence type="ECO:0000256" key="3">
    <source>
        <dbReference type="ARBA" id="ARBA00023163"/>
    </source>
</evidence>
<feature type="transmembrane region" description="Helical" evidence="4">
    <location>
        <begin position="195"/>
        <end position="216"/>
    </location>
</feature>
<feature type="transmembrane region" description="Helical" evidence="4">
    <location>
        <begin position="39"/>
        <end position="59"/>
    </location>
</feature>
<evidence type="ECO:0000259" key="5">
    <source>
        <dbReference type="PROSITE" id="PS01124"/>
    </source>
</evidence>
<dbReference type="GO" id="GO:0003700">
    <property type="term" value="F:DNA-binding transcription factor activity"/>
    <property type="evidence" value="ECO:0007669"/>
    <property type="project" value="InterPro"/>
</dbReference>
<dbReference type="SMART" id="SM00342">
    <property type="entry name" value="HTH_ARAC"/>
    <property type="match status" value="1"/>
</dbReference>
<dbReference type="SUPFAM" id="SSF46689">
    <property type="entry name" value="Homeodomain-like"/>
    <property type="match status" value="1"/>
</dbReference>
<reference evidence="6 7" key="1">
    <citation type="submission" date="2019-06" db="EMBL/GenBank/DDBJ databases">
        <authorList>
            <person name="Li M."/>
        </authorList>
    </citation>
    <scope>NUCLEOTIDE SEQUENCE [LARGE SCALE GENOMIC DNA]</scope>
    <source>
        <strain evidence="6 7">BGMRC2036</strain>
    </source>
</reference>
<sequence length="349" mass="38623">MPLIPLSFVVTVLLLVLFALVMRADHESAPTGSSRNKPFLALILLAAFQAFLSGLRWGYDIEATRYLMPLGAALMPSLVYSGISKLVRSDGGSRYARFSMYFIPIIAIVVIIAISMTTWAGAIDFILPMLFIGYAGAILYLMRAGPDVLQRAPFENAVPIHRVFIFAALALVLSALLDLSVSLDIAWTHGEYAPSLVVFGNLLALLILSIPGFIVVQSRTSVEAEDPKPQLAGLEDKQTLDVVAALMTTRSLYRDPDLNLDRLARKALIPARQISAAINRGTGKNVSQYVNEFRVDEACRLLADTDRSVTEIMLEAGFQTKSNFNREFRRVTDMTPVEWRQRQMARNPD</sequence>
<feature type="transmembrane region" description="Helical" evidence="4">
    <location>
        <begin position="98"/>
        <end position="119"/>
    </location>
</feature>
<dbReference type="RefSeq" id="WP_141149750.1">
    <property type="nucleotide sequence ID" value="NZ_VHLG01000010.1"/>
</dbReference>
<name>A0A506U3V6_9HYPH</name>
<keyword evidence="4" id="KW-1133">Transmembrane helix</keyword>
<organism evidence="6 7">
    <name type="scientific">Martelella alba</name>
    <dbReference type="NCBI Taxonomy" id="2590451"/>
    <lineage>
        <taxon>Bacteria</taxon>
        <taxon>Pseudomonadati</taxon>
        <taxon>Pseudomonadota</taxon>
        <taxon>Alphaproteobacteria</taxon>
        <taxon>Hyphomicrobiales</taxon>
        <taxon>Aurantimonadaceae</taxon>
        <taxon>Martelella</taxon>
    </lineage>
</organism>
<dbReference type="EMBL" id="VHLG01000010">
    <property type="protein sequence ID" value="TPW29073.1"/>
    <property type="molecule type" value="Genomic_DNA"/>
</dbReference>
<keyword evidence="4" id="KW-0472">Membrane</keyword>
<dbReference type="Gene3D" id="1.10.10.60">
    <property type="entry name" value="Homeodomain-like"/>
    <property type="match status" value="1"/>
</dbReference>
<dbReference type="PANTHER" id="PTHR43280:SF29">
    <property type="entry name" value="ARAC-FAMILY TRANSCRIPTIONAL REGULATOR"/>
    <property type="match status" value="1"/>
</dbReference>
<keyword evidence="4" id="KW-0812">Transmembrane</keyword>
<dbReference type="InterPro" id="IPR018060">
    <property type="entry name" value="HTH_AraC"/>
</dbReference>
<comment type="caution">
    <text evidence="6">The sequence shown here is derived from an EMBL/GenBank/DDBJ whole genome shotgun (WGS) entry which is preliminary data.</text>
</comment>
<proteinExistence type="predicted"/>
<evidence type="ECO:0000256" key="1">
    <source>
        <dbReference type="ARBA" id="ARBA00023015"/>
    </source>
</evidence>
<dbReference type="OrthoDB" id="345413at2"/>
<evidence type="ECO:0000313" key="6">
    <source>
        <dbReference type="EMBL" id="TPW29073.1"/>
    </source>
</evidence>